<keyword evidence="2" id="KW-0433">Leucine-rich repeat</keyword>
<evidence type="ECO:0000256" key="5">
    <source>
        <dbReference type="ARBA" id="ARBA00022821"/>
    </source>
</evidence>
<organism evidence="8 9">
    <name type="scientific">Rubroshorea leprosula</name>
    <dbReference type="NCBI Taxonomy" id="152421"/>
    <lineage>
        <taxon>Eukaryota</taxon>
        <taxon>Viridiplantae</taxon>
        <taxon>Streptophyta</taxon>
        <taxon>Embryophyta</taxon>
        <taxon>Tracheophyta</taxon>
        <taxon>Spermatophyta</taxon>
        <taxon>Magnoliopsida</taxon>
        <taxon>eudicotyledons</taxon>
        <taxon>Gunneridae</taxon>
        <taxon>Pentapetalae</taxon>
        <taxon>rosids</taxon>
        <taxon>malvids</taxon>
        <taxon>Malvales</taxon>
        <taxon>Dipterocarpaceae</taxon>
        <taxon>Rubroshorea</taxon>
    </lineage>
</organism>
<dbReference type="GO" id="GO:0043531">
    <property type="term" value="F:ADP binding"/>
    <property type="evidence" value="ECO:0007669"/>
    <property type="project" value="InterPro"/>
</dbReference>
<keyword evidence="4" id="KW-0547">Nucleotide-binding</keyword>
<keyword evidence="9" id="KW-1185">Reference proteome</keyword>
<sequence>MALNDFFAGEIATELIKTLITITRKSCLCKSSAENLISTIDELLPIIQEIKYSGVELPAIRQSQLDRLSETLRDGLDLCNKVLSSARWNVYKNLQLARKMEKLEKKVARFLKGPMQAHVLADVHHIRFETTERFDRLEGSARRLEQRLGSMKIGGGGWMGEAVKRVGVAEERNLGNLYGAGLDLGKKKVKEMVIGTEDCCVFGICGIGGSGKTTLASEVCRDLEVQSYFKDRILFLTVAQSPNVELLRAKIFGFICGNEAMDSGSFLVPQWNSQVEWRNGPRTLVVLDDVWSQGVLEQLIFRIPGCKTIVVSRFKFSNVLDATYEVELLREDEAKALFCCTAFGEETIPPAANEALVKQIVDECKGLPLALKVIGASLRDQPEMYWVSAKKRLSRGERICESHENKLLERMAISVEYLPRKVKECFLDLGSFPEDKKIPLDILINMWVEIHDLDEEEAFAVLVELSDKNLLTLVKEARAGDIYSSYYDISVTQHDVLRDLALHLSNRGNINEQKRLIMPRGDSGVPREWERNSDKPFNALIVSMHAGDMKEMDWPRMEFPKAEVLILNFSSNEYFLPPFMSEMPKLRALILINYGTSNATLLNFPVLTNLANLRSLWLEKVCVPQLSITTPLSNLRKISLVLCKIGNSLEPSVVDLPSIFPCLSELAIDHCDDLVELPTSICRMNKLKSLSITNCHNLHKLPADLGKLKCLQILRLYACPTLKTLPPTICELAWLKYLDISQCVNLISLPDEISRLVSLEKIDMRECLQIWDLPQSVSSLRSLRHVICDEDEIFWLWKDIEKTLPELHVLVADKCYNLDWLNEH</sequence>
<dbReference type="InterPro" id="IPR036388">
    <property type="entry name" value="WH-like_DNA-bd_sf"/>
</dbReference>
<dbReference type="Pfam" id="PF05659">
    <property type="entry name" value="RPW8"/>
    <property type="match status" value="1"/>
</dbReference>
<gene>
    <name evidence="8" type="ORF">SLEP1_g39200</name>
</gene>
<dbReference type="PANTHER" id="PTHR36766">
    <property type="entry name" value="PLANT BROAD-SPECTRUM MILDEW RESISTANCE PROTEIN RPW8"/>
    <property type="match status" value="1"/>
</dbReference>
<feature type="domain" description="RPW8" evidence="7">
    <location>
        <begin position="1"/>
        <end position="149"/>
    </location>
</feature>
<evidence type="ECO:0000256" key="1">
    <source>
        <dbReference type="ARBA" id="ARBA00008894"/>
    </source>
</evidence>
<evidence type="ECO:0000256" key="4">
    <source>
        <dbReference type="ARBA" id="ARBA00022741"/>
    </source>
</evidence>
<dbReference type="GO" id="GO:0006952">
    <property type="term" value="P:defense response"/>
    <property type="evidence" value="ECO:0007669"/>
    <property type="project" value="UniProtKB-KW"/>
</dbReference>
<evidence type="ECO:0000256" key="2">
    <source>
        <dbReference type="ARBA" id="ARBA00022614"/>
    </source>
</evidence>
<reference evidence="8 9" key="1">
    <citation type="journal article" date="2021" name="Commun. Biol.">
        <title>The genome of Shorea leprosula (Dipterocarpaceae) highlights the ecological relevance of drought in aseasonal tropical rainforests.</title>
        <authorList>
            <person name="Ng K.K.S."/>
            <person name="Kobayashi M.J."/>
            <person name="Fawcett J.A."/>
            <person name="Hatakeyama M."/>
            <person name="Paape T."/>
            <person name="Ng C.H."/>
            <person name="Ang C.C."/>
            <person name="Tnah L.H."/>
            <person name="Lee C.T."/>
            <person name="Nishiyama T."/>
            <person name="Sese J."/>
            <person name="O'Brien M.J."/>
            <person name="Copetti D."/>
            <person name="Mohd Noor M.I."/>
            <person name="Ong R.C."/>
            <person name="Putra M."/>
            <person name="Sireger I.Z."/>
            <person name="Indrioko S."/>
            <person name="Kosugi Y."/>
            <person name="Izuno A."/>
            <person name="Isagi Y."/>
            <person name="Lee S.L."/>
            <person name="Shimizu K.K."/>
        </authorList>
    </citation>
    <scope>NUCLEOTIDE SEQUENCE [LARGE SCALE GENOMIC DNA]</scope>
    <source>
        <strain evidence="8">214</strain>
    </source>
</reference>
<dbReference type="SUPFAM" id="SSF52058">
    <property type="entry name" value="L domain-like"/>
    <property type="match status" value="1"/>
</dbReference>
<keyword evidence="3" id="KW-0677">Repeat</keyword>
<dbReference type="InterPro" id="IPR055414">
    <property type="entry name" value="LRR_R13L4/SHOC2-like"/>
</dbReference>
<comment type="similarity">
    <text evidence="1">Belongs to the disease resistance NB-LRR family.</text>
</comment>
<dbReference type="InterPro" id="IPR008808">
    <property type="entry name" value="Powdery_mildew-R_dom"/>
</dbReference>
<dbReference type="EMBL" id="BPVZ01000086">
    <property type="protein sequence ID" value="GKV30384.1"/>
    <property type="molecule type" value="Genomic_DNA"/>
</dbReference>
<dbReference type="GO" id="GO:0005524">
    <property type="term" value="F:ATP binding"/>
    <property type="evidence" value="ECO:0007669"/>
    <property type="project" value="UniProtKB-KW"/>
</dbReference>
<dbReference type="InterPro" id="IPR032675">
    <property type="entry name" value="LRR_dom_sf"/>
</dbReference>
<dbReference type="InterPro" id="IPR042197">
    <property type="entry name" value="Apaf_helical"/>
</dbReference>
<dbReference type="PROSITE" id="PS51153">
    <property type="entry name" value="RPW8"/>
    <property type="match status" value="1"/>
</dbReference>
<dbReference type="Gene3D" id="1.10.8.430">
    <property type="entry name" value="Helical domain of apoptotic protease-activating factors"/>
    <property type="match status" value="1"/>
</dbReference>
<dbReference type="Gene3D" id="1.10.10.10">
    <property type="entry name" value="Winged helix-like DNA-binding domain superfamily/Winged helix DNA-binding domain"/>
    <property type="match status" value="1"/>
</dbReference>
<dbReference type="InterPro" id="IPR027417">
    <property type="entry name" value="P-loop_NTPase"/>
</dbReference>
<dbReference type="AlphaFoldDB" id="A0AAV5L061"/>
<keyword evidence="5" id="KW-0611">Plant defense</keyword>
<evidence type="ECO:0000259" key="7">
    <source>
        <dbReference type="PROSITE" id="PS51153"/>
    </source>
</evidence>
<dbReference type="Gene3D" id="3.40.50.300">
    <property type="entry name" value="P-loop containing nucleotide triphosphate hydrolases"/>
    <property type="match status" value="1"/>
</dbReference>
<dbReference type="SUPFAM" id="SSF52540">
    <property type="entry name" value="P-loop containing nucleoside triphosphate hydrolases"/>
    <property type="match status" value="1"/>
</dbReference>
<protein>
    <recommendedName>
        <fullName evidence="7">RPW8 domain-containing protein</fullName>
    </recommendedName>
</protein>
<dbReference type="Pfam" id="PF00931">
    <property type="entry name" value="NB-ARC"/>
    <property type="match status" value="1"/>
</dbReference>
<dbReference type="Gene3D" id="3.80.10.10">
    <property type="entry name" value="Ribonuclease Inhibitor"/>
    <property type="match status" value="1"/>
</dbReference>
<accession>A0AAV5L061</accession>
<dbReference type="Pfam" id="PF23598">
    <property type="entry name" value="LRR_14"/>
    <property type="match status" value="1"/>
</dbReference>
<dbReference type="Proteomes" id="UP001054252">
    <property type="component" value="Unassembled WGS sequence"/>
</dbReference>
<dbReference type="PRINTS" id="PR00364">
    <property type="entry name" value="DISEASERSIST"/>
</dbReference>
<comment type="caution">
    <text evidence="8">The sequence shown here is derived from an EMBL/GenBank/DDBJ whole genome shotgun (WGS) entry which is preliminary data.</text>
</comment>
<dbReference type="PANTHER" id="PTHR36766:SF30">
    <property type="entry name" value="TIR-NBS TYPE DISEASE RESISTANCE PROTEIN-RELATED"/>
    <property type="match status" value="1"/>
</dbReference>
<name>A0AAV5L061_9ROSI</name>
<dbReference type="FunFam" id="3.80.10.10:FF:001428">
    <property type="entry name" value="Probable disease resistance protein At5g04720"/>
    <property type="match status" value="1"/>
</dbReference>
<evidence type="ECO:0000313" key="9">
    <source>
        <dbReference type="Proteomes" id="UP001054252"/>
    </source>
</evidence>
<evidence type="ECO:0000256" key="3">
    <source>
        <dbReference type="ARBA" id="ARBA00022737"/>
    </source>
</evidence>
<evidence type="ECO:0000313" key="8">
    <source>
        <dbReference type="EMBL" id="GKV30384.1"/>
    </source>
</evidence>
<evidence type="ECO:0000256" key="6">
    <source>
        <dbReference type="ARBA" id="ARBA00022840"/>
    </source>
</evidence>
<dbReference type="InterPro" id="IPR002182">
    <property type="entry name" value="NB-ARC"/>
</dbReference>
<keyword evidence="6" id="KW-0067">ATP-binding</keyword>
<proteinExistence type="inferred from homology"/>